<dbReference type="PANTHER" id="PTHR43236:SF1">
    <property type="entry name" value="BLL7220 PROTEIN"/>
    <property type="match status" value="1"/>
</dbReference>
<dbReference type="InterPro" id="IPR010982">
    <property type="entry name" value="Lambda_DNA-bd_dom_sf"/>
</dbReference>
<dbReference type="InterPro" id="IPR010359">
    <property type="entry name" value="IrrE_HExxH"/>
</dbReference>
<evidence type="ECO:0000256" key="1">
    <source>
        <dbReference type="ARBA" id="ARBA00007227"/>
    </source>
</evidence>
<dbReference type="AlphaFoldDB" id="A0A1H3N4P1"/>
<dbReference type="Proteomes" id="UP000199249">
    <property type="component" value="Unassembled WGS sequence"/>
</dbReference>
<dbReference type="Gene3D" id="1.10.10.2910">
    <property type="match status" value="1"/>
</dbReference>
<dbReference type="STRING" id="651662.SAMN04488069_11523"/>
<feature type="domain" description="HTH cro/C1-type" evidence="2">
    <location>
        <begin position="2"/>
        <end position="50"/>
    </location>
</feature>
<evidence type="ECO:0000313" key="3">
    <source>
        <dbReference type="EMBL" id="SDY83435.1"/>
    </source>
</evidence>
<reference evidence="4" key="1">
    <citation type="submission" date="2016-10" db="EMBL/GenBank/DDBJ databases">
        <authorList>
            <person name="Varghese N."/>
            <person name="Submissions S."/>
        </authorList>
    </citation>
    <scope>NUCLEOTIDE SEQUENCE [LARGE SCALE GENOMIC DNA]</scope>
    <source>
        <strain evidence="4">CGMCC 1.8975</strain>
    </source>
</reference>
<dbReference type="EMBL" id="FNOV01000015">
    <property type="protein sequence ID" value="SDY83435.1"/>
    <property type="molecule type" value="Genomic_DNA"/>
</dbReference>
<keyword evidence="4" id="KW-1185">Reference proteome</keyword>
<name>A0A1H3N4P1_9BACT</name>
<dbReference type="Pfam" id="PF06114">
    <property type="entry name" value="Peptidase_M78"/>
    <property type="match status" value="1"/>
</dbReference>
<dbReference type="Gene3D" id="1.10.260.40">
    <property type="entry name" value="lambda repressor-like DNA-binding domains"/>
    <property type="match status" value="1"/>
</dbReference>
<organism evidence="3 4">
    <name type="scientific">Hymenobacter psychrophilus</name>
    <dbReference type="NCBI Taxonomy" id="651662"/>
    <lineage>
        <taxon>Bacteria</taxon>
        <taxon>Pseudomonadati</taxon>
        <taxon>Bacteroidota</taxon>
        <taxon>Cytophagia</taxon>
        <taxon>Cytophagales</taxon>
        <taxon>Hymenobacteraceae</taxon>
        <taxon>Hymenobacter</taxon>
    </lineage>
</organism>
<dbReference type="CDD" id="cd00093">
    <property type="entry name" value="HTH_XRE"/>
    <property type="match status" value="1"/>
</dbReference>
<dbReference type="PANTHER" id="PTHR43236">
    <property type="entry name" value="ANTITOXIN HIGA1"/>
    <property type="match status" value="1"/>
</dbReference>
<dbReference type="Pfam" id="PF01381">
    <property type="entry name" value="HTH_3"/>
    <property type="match status" value="1"/>
</dbReference>
<sequence length="341" mass="38988">MKGWSLQELADRVGTITKQSLNKYEQGLMKPEGTTLGLLAKALELTTDYFYRSNRLQLGQVEFRKKAKLTAKETDSIKEKIRDYLERYLEVEGLLNFQHTFNSPFKDDEGRPSKKKVTTYDDVEEAATCTLHAWKLGINPIPNVIEMLEENGICILALETSSSFHGLATHVSNLPVIVLNKTDTPERRRFTALHELGHLVLDIATDDEKEAENFCHRFASAMLMPKEVVEREFGVERKRISTYELIAVKQQFGISVQAVMRRLHDLKVITAGHYKYFCIKISPNRQEVGLGKYVGETNQSYRFQQLIHRLLAEDIVSDSKAANLAGMTLSEFRRELMPTNE</sequence>
<dbReference type="GO" id="GO:0003677">
    <property type="term" value="F:DNA binding"/>
    <property type="evidence" value="ECO:0007669"/>
    <property type="project" value="InterPro"/>
</dbReference>
<dbReference type="SUPFAM" id="SSF47413">
    <property type="entry name" value="lambda repressor-like DNA-binding domains"/>
    <property type="match status" value="1"/>
</dbReference>
<comment type="similarity">
    <text evidence="1">Belongs to the short-chain fatty acyl-CoA assimilation regulator (ScfR) family.</text>
</comment>
<protein>
    <submittedName>
        <fullName evidence="3">Zn-dependent peptidase ImmA, M78 family</fullName>
    </submittedName>
</protein>
<dbReference type="InterPro" id="IPR052345">
    <property type="entry name" value="Rad_response_metalloprotease"/>
</dbReference>
<evidence type="ECO:0000259" key="2">
    <source>
        <dbReference type="PROSITE" id="PS50943"/>
    </source>
</evidence>
<dbReference type="InterPro" id="IPR001387">
    <property type="entry name" value="Cro/C1-type_HTH"/>
</dbReference>
<proteinExistence type="inferred from homology"/>
<dbReference type="SMART" id="SM00530">
    <property type="entry name" value="HTH_XRE"/>
    <property type="match status" value="1"/>
</dbReference>
<evidence type="ECO:0000313" key="4">
    <source>
        <dbReference type="Proteomes" id="UP000199249"/>
    </source>
</evidence>
<accession>A0A1H3N4P1</accession>
<gene>
    <name evidence="3" type="ORF">SAMN04488069_11523</name>
</gene>
<dbReference type="PROSITE" id="PS50943">
    <property type="entry name" value="HTH_CROC1"/>
    <property type="match status" value="1"/>
</dbReference>